<evidence type="ECO:0000259" key="2">
    <source>
        <dbReference type="Pfam" id="PF04194"/>
    </source>
</evidence>
<comment type="caution">
    <text evidence="3">The sequence shown here is derived from an EMBL/GenBank/DDBJ whole genome shotgun (WGS) entry which is preliminary data.</text>
</comment>
<feature type="compositionally biased region" description="Basic and acidic residues" evidence="1">
    <location>
        <begin position="163"/>
        <end position="175"/>
    </location>
</feature>
<dbReference type="OrthoDB" id="366284at2759"/>
<name>A0A0N1HYV7_LEPSE</name>
<dbReference type="AlphaFoldDB" id="A0A0N1HYV7"/>
<feature type="compositionally biased region" description="Polar residues" evidence="1">
    <location>
        <begin position="1"/>
        <end position="10"/>
    </location>
</feature>
<dbReference type="InterPro" id="IPR052815">
    <property type="entry name" value="PDCD2-like_regulator"/>
</dbReference>
<dbReference type="InterPro" id="IPR007320">
    <property type="entry name" value="PDCD2_C"/>
</dbReference>
<dbReference type="VEuPathDB" id="TriTrypDB:Lsey_0447_0030"/>
<dbReference type="Proteomes" id="UP000038009">
    <property type="component" value="Unassembled WGS sequence"/>
</dbReference>
<keyword evidence="4" id="KW-1185">Reference proteome</keyword>
<dbReference type="OMA" id="GKHNEEA"/>
<feature type="compositionally biased region" description="Acidic residues" evidence="1">
    <location>
        <begin position="179"/>
        <end position="189"/>
    </location>
</feature>
<evidence type="ECO:0000256" key="1">
    <source>
        <dbReference type="SAM" id="MobiDB-lite"/>
    </source>
</evidence>
<feature type="region of interest" description="Disordered" evidence="1">
    <location>
        <begin position="1"/>
        <end position="21"/>
    </location>
</feature>
<feature type="domain" description="Programmed cell death protein 2 C-terminal" evidence="2">
    <location>
        <begin position="298"/>
        <end position="404"/>
    </location>
</feature>
<dbReference type="PANTHER" id="PTHR46421:SF1">
    <property type="entry name" value="PROGRAMMED CELL DEATH PROTEIN 2-LIKE"/>
    <property type="match status" value="1"/>
</dbReference>
<dbReference type="Pfam" id="PF04194">
    <property type="entry name" value="PDCD2_C"/>
    <property type="match status" value="1"/>
</dbReference>
<proteinExistence type="predicted"/>
<reference evidence="3 4" key="1">
    <citation type="journal article" date="2015" name="PLoS Pathog.">
        <title>Leptomonas seymouri: Adaptations to the Dixenous Life Cycle Analyzed by Genome Sequencing, Transcriptome Profiling and Co-infection with Leishmania donovani.</title>
        <authorList>
            <person name="Kraeva N."/>
            <person name="Butenko A."/>
            <person name="Hlavacova J."/>
            <person name="Kostygov A."/>
            <person name="Myskova J."/>
            <person name="Grybchuk D."/>
            <person name="Lestinova T."/>
            <person name="Votypka J."/>
            <person name="Volf P."/>
            <person name="Opperdoes F."/>
            <person name="Flegontov P."/>
            <person name="Lukes J."/>
            <person name="Yurchenko V."/>
        </authorList>
    </citation>
    <scope>NUCLEOTIDE SEQUENCE [LARGE SCALE GENOMIC DNA]</scope>
    <source>
        <strain evidence="3 4">ATCC 30220</strain>
    </source>
</reference>
<protein>
    <recommendedName>
        <fullName evidence="2">Programmed cell death protein 2 C-terminal domain-containing protein</fullName>
    </recommendedName>
</protein>
<feature type="region of interest" description="Disordered" evidence="1">
    <location>
        <begin position="159"/>
        <end position="223"/>
    </location>
</feature>
<dbReference type="GO" id="GO:0005737">
    <property type="term" value="C:cytoplasm"/>
    <property type="evidence" value="ECO:0007669"/>
    <property type="project" value="InterPro"/>
</dbReference>
<dbReference type="PANTHER" id="PTHR46421">
    <property type="entry name" value="PROGRAMMED CELL DEATH PROTEIN 2-LIKE"/>
    <property type="match status" value="1"/>
</dbReference>
<sequence length="407" mass="43854">MSNGSSSTVWIGTPQRGRSQEDVLDPYTSKIGGQPTCFRVGSTPAERLDAAKLSKYFQCPQCKSTAHVSLLCQVYAPLEVYDRVLYVLTCAACGRLPAAGAAGSAAAQINALPPGARKKSGLAAAATAKSLTSFCFAVRSQNFSREFFSEIQQLQRKAAQQSEDARKAHDEKEAPLFDGGDDDWGDDAEGWGSSNDGDSAPAPPPTSSLSATEVETSHTVEEQVPYPTAGRAIIVPVKGMLYTDGIPLDLYVEPTRTKTKELSIEEQLAVAKRMYGDNATVDTSGFEDDDETPEEACVREYMEEMEANPSQCVRWCPGGAPLRTSLSAIGVNGATVPPPCPACGAPRQFEMQLTAPTVYFLTKDVGEAKNTALHFSNILLYTCSKHCYASTENQPYLPEYVVVEDEL</sequence>
<dbReference type="EMBL" id="LJSK01000447">
    <property type="protein sequence ID" value="KPI83063.1"/>
    <property type="molecule type" value="Genomic_DNA"/>
</dbReference>
<evidence type="ECO:0000313" key="4">
    <source>
        <dbReference type="Proteomes" id="UP000038009"/>
    </source>
</evidence>
<evidence type="ECO:0000313" key="3">
    <source>
        <dbReference type="EMBL" id="KPI83063.1"/>
    </source>
</evidence>
<gene>
    <name evidence="3" type="ORF">ABL78_7914</name>
</gene>
<organism evidence="3 4">
    <name type="scientific">Leptomonas seymouri</name>
    <dbReference type="NCBI Taxonomy" id="5684"/>
    <lineage>
        <taxon>Eukaryota</taxon>
        <taxon>Discoba</taxon>
        <taxon>Euglenozoa</taxon>
        <taxon>Kinetoplastea</taxon>
        <taxon>Metakinetoplastina</taxon>
        <taxon>Trypanosomatida</taxon>
        <taxon>Trypanosomatidae</taxon>
        <taxon>Leishmaniinae</taxon>
        <taxon>Leptomonas</taxon>
    </lineage>
</organism>
<accession>A0A0N1HYV7</accession>